<dbReference type="EMBL" id="ML143595">
    <property type="protein sequence ID" value="TBU21574.1"/>
    <property type="molecule type" value="Genomic_DNA"/>
</dbReference>
<dbReference type="STRING" id="114155.A0A4Q9NAW6"/>
<protein>
    <submittedName>
        <fullName evidence="3">Uncharacterized protein</fullName>
    </submittedName>
</protein>
<name>A0A4Q9NAW6_9APHY</name>
<dbReference type="AlphaFoldDB" id="A0A4Q9NAW6"/>
<accession>A0A4Q9NAW6</accession>
<feature type="compositionally biased region" description="Polar residues" evidence="1">
    <location>
        <begin position="99"/>
        <end position="108"/>
    </location>
</feature>
<dbReference type="SUPFAM" id="SSF48695">
    <property type="entry name" value="Multiheme cytochromes"/>
    <property type="match status" value="1"/>
</dbReference>
<feature type="compositionally biased region" description="Basic and acidic residues" evidence="1">
    <location>
        <begin position="165"/>
        <end position="185"/>
    </location>
</feature>
<dbReference type="Proteomes" id="UP000292082">
    <property type="component" value="Unassembled WGS sequence"/>
</dbReference>
<gene>
    <name evidence="3" type="ORF">BD310DRAFT_937952</name>
    <name evidence="2" type="ORF">BD311DRAFT_771927</name>
</gene>
<evidence type="ECO:0000313" key="3">
    <source>
        <dbReference type="EMBL" id="TBU53460.1"/>
    </source>
</evidence>
<proteinExistence type="predicted"/>
<evidence type="ECO:0000256" key="1">
    <source>
        <dbReference type="SAM" id="MobiDB-lite"/>
    </source>
</evidence>
<evidence type="ECO:0000313" key="4">
    <source>
        <dbReference type="Proteomes" id="UP000292082"/>
    </source>
</evidence>
<feature type="region of interest" description="Disordered" evidence="1">
    <location>
        <begin position="92"/>
        <end position="186"/>
    </location>
</feature>
<reference evidence="3 4" key="1">
    <citation type="submission" date="2019-01" db="EMBL/GenBank/DDBJ databases">
        <title>Draft genome sequences of three monokaryotic isolates of the white-rot basidiomycete fungus Dichomitus squalens.</title>
        <authorList>
            <consortium name="DOE Joint Genome Institute"/>
            <person name="Lopez S.C."/>
            <person name="Andreopoulos B."/>
            <person name="Pangilinan J."/>
            <person name="Lipzen A."/>
            <person name="Riley R."/>
            <person name="Ahrendt S."/>
            <person name="Ng V."/>
            <person name="Barry K."/>
            <person name="Daum C."/>
            <person name="Grigoriev I.V."/>
            <person name="Hilden K.S."/>
            <person name="Makela M.R."/>
            <person name="de Vries R.P."/>
        </authorList>
    </citation>
    <scope>NUCLEOTIDE SEQUENCE [LARGE SCALE GENOMIC DNA]</scope>
    <source>
        <strain evidence="3 4">CBS 464.89</strain>
        <strain evidence="2">OM18370.1</strain>
    </source>
</reference>
<evidence type="ECO:0000313" key="2">
    <source>
        <dbReference type="EMBL" id="TBU21574.1"/>
    </source>
</evidence>
<organism evidence="3 4">
    <name type="scientific">Dichomitus squalens</name>
    <dbReference type="NCBI Taxonomy" id="114155"/>
    <lineage>
        <taxon>Eukaryota</taxon>
        <taxon>Fungi</taxon>
        <taxon>Dikarya</taxon>
        <taxon>Basidiomycota</taxon>
        <taxon>Agaricomycotina</taxon>
        <taxon>Agaricomycetes</taxon>
        <taxon>Polyporales</taxon>
        <taxon>Polyporaceae</taxon>
        <taxon>Dichomitus</taxon>
    </lineage>
</organism>
<sequence length="222" mass="23514">MGLSELPNGCKIHLMKRRKLIHSTSPTLSTSPSLFVPLQLQPGPKAVVCTSCHRAFPGAKQSQLVQCARCHAPTCAICSRTCNGVPPPSVPPTPKLTMSPVSPASPGSRSPDVRTPPLLSLSFLDANTSPGHLLGSGDRRPALASHTNMAQSTDGGGGKRRKRREHEQGQEDDGRRVPGESEKEAGIVPGCGRVVCRGCSFETPEIDLNTCYDCAGHEPVHA</sequence>
<dbReference type="InterPro" id="IPR036280">
    <property type="entry name" value="Multihaem_cyt_sf"/>
</dbReference>
<keyword evidence="4" id="KW-1185">Reference proteome</keyword>
<dbReference type="EMBL" id="ML145213">
    <property type="protein sequence ID" value="TBU53460.1"/>
    <property type="molecule type" value="Genomic_DNA"/>
</dbReference>
<dbReference type="OrthoDB" id="3240925at2759"/>
<dbReference type="Proteomes" id="UP000292957">
    <property type="component" value="Unassembled WGS sequence"/>
</dbReference>